<dbReference type="GO" id="GO:0004553">
    <property type="term" value="F:hydrolase activity, hydrolyzing O-glycosyl compounds"/>
    <property type="evidence" value="ECO:0007669"/>
    <property type="project" value="UniProtKB-ARBA"/>
</dbReference>
<protein>
    <submittedName>
        <fullName evidence="4">Tat pathway signal sequence domain protein</fullName>
    </submittedName>
</protein>
<keyword evidence="5" id="KW-1185">Reference proteome</keyword>
<dbReference type="NCBIfam" id="NF045579">
    <property type="entry name" value="rhamnoside_JR"/>
    <property type="match status" value="1"/>
</dbReference>
<comment type="caution">
    <text evidence="4">The sequence shown here is derived from an EMBL/GenBank/DDBJ whole genome shotgun (WGS) entry which is preliminary data.</text>
</comment>
<evidence type="ECO:0000313" key="4">
    <source>
        <dbReference type="EMBL" id="EGF52062.1"/>
    </source>
</evidence>
<accession>F3PWY3</accession>
<dbReference type="InterPro" id="IPR008979">
    <property type="entry name" value="Galactose-bd-like_sf"/>
</dbReference>
<dbReference type="Pfam" id="PF17132">
    <property type="entry name" value="Glyco_hydro_106"/>
    <property type="match status" value="2"/>
</dbReference>
<proteinExistence type="predicted"/>
<dbReference type="SUPFAM" id="SSF49899">
    <property type="entry name" value="Concanavalin A-like lectins/glucanases"/>
    <property type="match status" value="1"/>
</dbReference>
<dbReference type="Proteomes" id="UP000003416">
    <property type="component" value="Unassembled WGS sequence"/>
</dbReference>
<dbReference type="eggNOG" id="COG3940">
    <property type="taxonomic scope" value="Bacteria"/>
</dbReference>
<keyword evidence="2" id="KW-0378">Hydrolase</keyword>
<evidence type="ECO:0000256" key="3">
    <source>
        <dbReference type="SAM" id="SignalP"/>
    </source>
</evidence>
<evidence type="ECO:0000313" key="5">
    <source>
        <dbReference type="Proteomes" id="UP000003416"/>
    </source>
</evidence>
<dbReference type="HOGENOM" id="CLU_003772_2_1_10"/>
<sequence length="1168" mass="132535">MKRRTFLKIVSSAGVASLLSPAFAAQVCKSKVGNPFLSLEEEFRNPPFGSGVYTWWHWMNGNITKEGITRDLEAMKNNGIAGYQLFEAGTGIPAGPVESLSDEWTGLVIHAMKESERLGLEFAMHNCPGWSSSGGPWITPDKAMQQLTWSETELKGGQAVSLQLPVPKHQLNHYLDTYCLAIPAGLDVIPQSSVLDLTGQLDKNGVLTWNVPPGEWVVLRFGQTARKQNNRSAPAKSTGLECDKFNTAALDYHLDCMFKRIMPSMEKMAKRSKVGLLIDSYEMGSQDWTYDMPAYFQKKRGYALVTFLPALAHRVIESTEHTDRFLFDFKRTQADMFADRYYSHFQKRCKERGIITYTEPYGGNMMEELQVAQRLDINMGEFWCAQTVLWANYKYNRTVKQIASIAHATGSKIIGAEAFTSEADADKWLLYPYALKSLGDYMFTQGLSRIYFHRYAHQPHPTAMPGMTMGPWGLHFDRTNTWWEPGKAWIGYLNRCQHIFQHSTFYADILYLRGDNAFGETVEPEKTPFAPPEGYDYDMINAELLEKAQVRNNRIMLPGTNFEGYKLLVLLDSDAMSLQTLAVLDRLVKKGITLVGQKPQRTLSLLDGEKENVFIALVEQIWGASNTYEKADLQLLLRGLNVSPDFLYNSADNNAAVHAIHYQQNETDIYFLANRKRMPENGTAHFRMKNRIPELWNPYTAEILPCPVYQTDNEGIKIPLELPPAGSLFVVFRKTNETSLSKWDDFKYNGVSIFSTQKQAGNSPLMQSDFSIACWIKPETDIAVTDAHEMGDMCTRFFAVYPPGGEQRYGKGHSAVGLSVGRNGIVVYERTVRNKAVYRNVRPLSGWLHLVLVYRENMPGLWVNGTFIGEGTPSNTTVHYAVDSSGLLSKADTYEGGMCGFEAYPYAMAEEQIIELYRKGMPIPYQQENRFYSWYSNDRFVAWKTGVYEFIANRTCLRKQIEQLPARITLDGPWTLRFPEKKGAPEEIVLPKLRSLRLEEDFGVRHFSGTMSYFYPLSIPDGYLKEEFCLRLDLGRVEVLAEIWVNGKYVATCWAPPYCADIQHLLHKGDNMLEIRVTNLWVNRLIGDEYLPAENEYDYKEPVNKYIAAGNGGIKKLPDWYLTGQPKPDGGRITFTTWKHYDKNSPLVESGLLGPVVLIPGVIESIKS</sequence>
<feature type="signal peptide" evidence="3">
    <location>
        <begin position="1"/>
        <end position="24"/>
    </location>
</feature>
<dbReference type="RefSeq" id="WP_009126490.1">
    <property type="nucleotide sequence ID" value="NZ_GL882689.1"/>
</dbReference>
<dbReference type="PANTHER" id="PTHR43817">
    <property type="entry name" value="GLYCOSYL HYDROLASE"/>
    <property type="match status" value="1"/>
</dbReference>
<dbReference type="AlphaFoldDB" id="F3PWY3"/>
<dbReference type="GeneID" id="86050667"/>
<name>F3PWY3_9BACE</name>
<organism evidence="4 5">
    <name type="scientific">Bacteroides fluxus YIT 12057</name>
    <dbReference type="NCBI Taxonomy" id="763034"/>
    <lineage>
        <taxon>Bacteria</taxon>
        <taxon>Pseudomonadati</taxon>
        <taxon>Bacteroidota</taxon>
        <taxon>Bacteroidia</taxon>
        <taxon>Bacteroidales</taxon>
        <taxon>Bacteroidaceae</taxon>
        <taxon>Bacteroides</taxon>
    </lineage>
</organism>
<dbReference type="Gene3D" id="2.60.120.200">
    <property type="match status" value="1"/>
</dbReference>
<dbReference type="Gene3D" id="2.60.120.260">
    <property type="entry name" value="Galactose-binding domain-like"/>
    <property type="match status" value="1"/>
</dbReference>
<feature type="chain" id="PRO_5003304963" evidence="3">
    <location>
        <begin position="25"/>
        <end position="1168"/>
    </location>
</feature>
<dbReference type="EMBL" id="AFBN01000096">
    <property type="protein sequence ID" value="EGF52062.1"/>
    <property type="molecule type" value="Genomic_DNA"/>
</dbReference>
<evidence type="ECO:0000256" key="1">
    <source>
        <dbReference type="ARBA" id="ARBA00022729"/>
    </source>
</evidence>
<evidence type="ECO:0000256" key="2">
    <source>
        <dbReference type="ARBA" id="ARBA00022801"/>
    </source>
</evidence>
<dbReference type="GO" id="GO:0005975">
    <property type="term" value="P:carbohydrate metabolic process"/>
    <property type="evidence" value="ECO:0007669"/>
    <property type="project" value="UniProtKB-ARBA"/>
</dbReference>
<dbReference type="SUPFAM" id="SSF49785">
    <property type="entry name" value="Galactose-binding domain-like"/>
    <property type="match status" value="1"/>
</dbReference>
<dbReference type="PANTHER" id="PTHR43817:SF1">
    <property type="entry name" value="HYDROLASE, FAMILY 43, PUTATIVE (AFU_ORTHOLOGUE AFUA_3G01660)-RELATED"/>
    <property type="match status" value="1"/>
</dbReference>
<dbReference type="STRING" id="763034.HMPREF9446_03271"/>
<keyword evidence="1 3" id="KW-0732">Signal</keyword>
<dbReference type="InterPro" id="IPR013320">
    <property type="entry name" value="ConA-like_dom_sf"/>
</dbReference>
<reference evidence="4 5" key="1">
    <citation type="submission" date="2011-02" db="EMBL/GenBank/DDBJ databases">
        <authorList>
            <person name="Weinstock G."/>
            <person name="Sodergren E."/>
            <person name="Clifton S."/>
            <person name="Fulton L."/>
            <person name="Fulton B."/>
            <person name="Courtney L."/>
            <person name="Fronick C."/>
            <person name="Harrison M."/>
            <person name="Strong C."/>
            <person name="Farmer C."/>
            <person name="Delahaunty K."/>
            <person name="Markovic C."/>
            <person name="Hall O."/>
            <person name="Minx P."/>
            <person name="Tomlinson C."/>
            <person name="Mitreva M."/>
            <person name="Hou S."/>
            <person name="Chen J."/>
            <person name="Wollam A."/>
            <person name="Pepin K.H."/>
            <person name="Johnson M."/>
            <person name="Bhonagiri V."/>
            <person name="Zhang X."/>
            <person name="Suruliraj S."/>
            <person name="Warren W."/>
            <person name="Chinwalla A."/>
            <person name="Mardis E.R."/>
            <person name="Wilson R.K."/>
        </authorList>
    </citation>
    <scope>NUCLEOTIDE SEQUENCE [LARGE SCALE GENOMIC DNA]</scope>
    <source>
        <strain evidence="4 5">YIT 12057</strain>
    </source>
</reference>
<gene>
    <name evidence="4" type="ORF">HMPREF9446_03271</name>
</gene>